<dbReference type="RefSeq" id="WP_101302245.1">
    <property type="nucleotide sequence ID" value="NZ_CP025197.1"/>
</dbReference>
<feature type="domain" description="Stress-response A/B barrel" evidence="1">
    <location>
        <begin position="2"/>
        <end position="67"/>
    </location>
</feature>
<dbReference type="SUPFAM" id="SSF54909">
    <property type="entry name" value="Dimeric alpha+beta barrel"/>
    <property type="match status" value="1"/>
</dbReference>
<reference evidence="2 4" key="1">
    <citation type="submission" date="2017-12" db="EMBL/GenBank/DDBJ databases">
        <title>Complete genome sequence of Herbivorax saccincola GGR1, a novel Cellulosome-producing hydrolytic bacterium in a thermophilic biogas plant, established by Illumina and Nanopore MinION sequencing.</title>
        <authorList>
            <person name="Pechtl A."/>
            <person name="Ruckert C."/>
            <person name="Koeck D.E."/>
            <person name="Maus I."/>
            <person name="Winkler A."/>
            <person name="Kalinowski J."/>
            <person name="Puhler A."/>
            <person name="Schwarz W.W."/>
            <person name="Zverlov V.V."/>
            <person name="Schluter A."/>
            <person name="Liebl W."/>
        </authorList>
    </citation>
    <scope>NUCLEOTIDE SEQUENCE [LARGE SCALE GENOMIC DNA]</scope>
    <source>
        <strain evidence="2">GGR1</strain>
        <strain evidence="4">SR1</strain>
    </source>
</reference>
<evidence type="ECO:0000313" key="5">
    <source>
        <dbReference type="Proteomes" id="UP000239720"/>
    </source>
</evidence>
<dbReference type="EMBL" id="NEMB01000003">
    <property type="protein sequence ID" value="PQQ67981.1"/>
    <property type="molecule type" value="Genomic_DNA"/>
</dbReference>
<dbReference type="AlphaFoldDB" id="A0A2K9E917"/>
<evidence type="ECO:0000259" key="1">
    <source>
        <dbReference type="PROSITE" id="PS51502"/>
    </source>
</evidence>
<accession>A0A2K9E917</accession>
<dbReference type="PROSITE" id="PS51502">
    <property type="entry name" value="S_R_A_B_BARREL"/>
    <property type="match status" value="1"/>
</dbReference>
<evidence type="ECO:0000313" key="2">
    <source>
        <dbReference type="EMBL" id="AUG58096.1"/>
    </source>
</evidence>
<protein>
    <submittedName>
        <fullName evidence="2">Stress responsive A/B Barrel Domain protein</fullName>
    </submittedName>
</protein>
<dbReference type="Proteomes" id="UP000239720">
    <property type="component" value="Unassembled WGS sequence"/>
</dbReference>
<keyword evidence="4" id="KW-1185">Reference proteome</keyword>
<organism evidence="2 4">
    <name type="scientific">Acetivibrio saccincola</name>
    <dbReference type="NCBI Taxonomy" id="1677857"/>
    <lineage>
        <taxon>Bacteria</taxon>
        <taxon>Bacillati</taxon>
        <taxon>Bacillota</taxon>
        <taxon>Clostridia</taxon>
        <taxon>Eubacteriales</taxon>
        <taxon>Oscillospiraceae</taxon>
        <taxon>Acetivibrio</taxon>
    </lineage>
</organism>
<reference evidence="3 5" key="2">
    <citation type="journal article" date="2018" name="Syst. Appl. Microbiol.">
        <title>Characterization and high-quality draft genome sequence of Herbivorax saccincola A7, an anaerobic, alkaliphilic, thermophilic, cellulolytic, and xylanolytic bacterium.</title>
        <authorList>
            <person name="Aikawa S."/>
            <person name="Baramee S."/>
            <person name="Sermsathanaswadi J."/>
            <person name="Thianheng P."/>
            <person name="Tachaapaikoon C."/>
            <person name="Shikata A."/>
            <person name="Waeonukul R."/>
            <person name="Pason P."/>
            <person name="Ratanakhanokchai K."/>
            <person name="Kosugi A."/>
        </authorList>
    </citation>
    <scope>NUCLEOTIDE SEQUENCE [LARGE SCALE GENOMIC DNA]</scope>
    <source>
        <strain evidence="3 5">A7</strain>
    </source>
</reference>
<name>A0A2K9E917_9FIRM</name>
<dbReference type="InterPro" id="IPR013097">
    <property type="entry name" value="Dabb"/>
</dbReference>
<proteinExistence type="predicted"/>
<dbReference type="OrthoDB" id="9808130at2"/>
<gene>
    <name evidence="3" type="ORF">B9R14_15230</name>
    <name evidence="2" type="ORF">HVS_11005</name>
</gene>
<dbReference type="Pfam" id="PF07876">
    <property type="entry name" value="Dabb"/>
    <property type="match status" value="1"/>
</dbReference>
<dbReference type="EMBL" id="CP025197">
    <property type="protein sequence ID" value="AUG58096.1"/>
    <property type="molecule type" value="Genomic_DNA"/>
</dbReference>
<evidence type="ECO:0000313" key="4">
    <source>
        <dbReference type="Proteomes" id="UP000233534"/>
    </source>
</evidence>
<dbReference type="InterPro" id="IPR011008">
    <property type="entry name" value="Dimeric_a/b-barrel"/>
</dbReference>
<dbReference type="Proteomes" id="UP000233534">
    <property type="component" value="Chromosome"/>
</dbReference>
<dbReference type="KEGG" id="hsc:HVS_11005"/>
<sequence length="67" mass="7673">MVKHIVMWKLKEYACGNTKEKNAQIIKEKLESLKDKIPGILKIEVGIDFSKTENSADVVLRHLTCVF</sequence>
<evidence type="ECO:0000313" key="3">
    <source>
        <dbReference type="EMBL" id="PQQ67981.1"/>
    </source>
</evidence>
<dbReference type="Gene3D" id="3.30.70.100">
    <property type="match status" value="1"/>
</dbReference>